<dbReference type="InterPro" id="IPR000504">
    <property type="entry name" value="RRM_dom"/>
</dbReference>
<feature type="domain" description="RRM" evidence="4">
    <location>
        <begin position="2"/>
        <end position="79"/>
    </location>
</feature>
<dbReference type="eggNOG" id="KOG0110">
    <property type="taxonomic scope" value="Eukaryota"/>
</dbReference>
<feature type="compositionally biased region" description="Acidic residues" evidence="3">
    <location>
        <begin position="191"/>
        <end position="212"/>
    </location>
</feature>
<feature type="domain" description="RRM" evidence="4">
    <location>
        <begin position="257"/>
        <end position="328"/>
    </location>
</feature>
<feature type="region of interest" description="Disordered" evidence="3">
    <location>
        <begin position="334"/>
        <end position="366"/>
    </location>
</feature>
<evidence type="ECO:0000313" key="6">
    <source>
        <dbReference type="Proteomes" id="UP000007801"/>
    </source>
</evidence>
<dbReference type="PhylomeDB" id="B3MYP1"/>
<dbReference type="SMART" id="SM00360">
    <property type="entry name" value="RRM"/>
    <property type="match status" value="6"/>
</dbReference>
<reference evidence="5 6" key="1">
    <citation type="journal article" date="2007" name="Nature">
        <title>Evolution of genes and genomes on the Drosophila phylogeny.</title>
        <authorList>
            <consortium name="Drosophila 12 Genomes Consortium"/>
            <person name="Clark A.G."/>
            <person name="Eisen M.B."/>
            <person name="Smith D.R."/>
            <person name="Bergman C.M."/>
            <person name="Oliver B."/>
            <person name="Markow T.A."/>
            <person name="Kaufman T.C."/>
            <person name="Kellis M."/>
            <person name="Gelbart W."/>
            <person name="Iyer V.N."/>
            <person name="Pollard D.A."/>
            <person name="Sackton T.B."/>
            <person name="Larracuente A.M."/>
            <person name="Singh N.D."/>
            <person name="Abad J.P."/>
            <person name="Abt D.N."/>
            <person name="Adryan B."/>
            <person name="Aguade M."/>
            <person name="Akashi H."/>
            <person name="Anderson W.W."/>
            <person name="Aquadro C.F."/>
            <person name="Ardell D.H."/>
            <person name="Arguello R."/>
            <person name="Artieri C.G."/>
            <person name="Barbash D.A."/>
            <person name="Barker D."/>
            <person name="Barsanti P."/>
            <person name="Batterham P."/>
            <person name="Batzoglou S."/>
            <person name="Begun D."/>
            <person name="Bhutkar A."/>
            <person name="Blanco E."/>
            <person name="Bosak S.A."/>
            <person name="Bradley R.K."/>
            <person name="Brand A.D."/>
            <person name="Brent M.R."/>
            <person name="Brooks A.N."/>
            <person name="Brown R.H."/>
            <person name="Butlin R.K."/>
            <person name="Caggese C."/>
            <person name="Calvi B.R."/>
            <person name="Bernardo de Carvalho A."/>
            <person name="Caspi A."/>
            <person name="Castrezana S."/>
            <person name="Celniker S.E."/>
            <person name="Chang J.L."/>
            <person name="Chapple C."/>
            <person name="Chatterji S."/>
            <person name="Chinwalla A."/>
            <person name="Civetta A."/>
            <person name="Clifton S.W."/>
            <person name="Comeron J.M."/>
            <person name="Costello J.C."/>
            <person name="Coyne J.A."/>
            <person name="Daub J."/>
            <person name="David R.G."/>
            <person name="Delcher A.L."/>
            <person name="Delehaunty K."/>
            <person name="Do C.B."/>
            <person name="Ebling H."/>
            <person name="Edwards K."/>
            <person name="Eickbush T."/>
            <person name="Evans J.D."/>
            <person name="Filipski A."/>
            <person name="Findeiss S."/>
            <person name="Freyhult E."/>
            <person name="Fulton L."/>
            <person name="Fulton R."/>
            <person name="Garcia A.C."/>
            <person name="Gardiner A."/>
            <person name="Garfield D.A."/>
            <person name="Garvin B.E."/>
            <person name="Gibson G."/>
            <person name="Gilbert D."/>
            <person name="Gnerre S."/>
            <person name="Godfrey J."/>
            <person name="Good R."/>
            <person name="Gotea V."/>
            <person name="Gravely B."/>
            <person name="Greenberg A.J."/>
            <person name="Griffiths-Jones S."/>
            <person name="Gross S."/>
            <person name="Guigo R."/>
            <person name="Gustafson E.A."/>
            <person name="Haerty W."/>
            <person name="Hahn M.W."/>
            <person name="Halligan D.L."/>
            <person name="Halpern A.L."/>
            <person name="Halter G.M."/>
            <person name="Han M.V."/>
            <person name="Heger A."/>
            <person name="Hillier L."/>
            <person name="Hinrichs A.S."/>
            <person name="Holmes I."/>
            <person name="Hoskins R.A."/>
            <person name="Hubisz M.J."/>
            <person name="Hultmark D."/>
            <person name="Huntley M.A."/>
            <person name="Jaffe D.B."/>
            <person name="Jagadeeshan S."/>
            <person name="Jeck W.R."/>
            <person name="Johnson J."/>
            <person name="Jones C.D."/>
            <person name="Jordan W.C."/>
            <person name="Karpen G.H."/>
            <person name="Kataoka E."/>
            <person name="Keightley P.D."/>
            <person name="Kheradpour P."/>
            <person name="Kirkness E.F."/>
            <person name="Koerich L.B."/>
            <person name="Kristiansen K."/>
            <person name="Kudrna D."/>
            <person name="Kulathinal R.J."/>
            <person name="Kumar S."/>
            <person name="Kwok R."/>
            <person name="Lander E."/>
            <person name="Langley C.H."/>
            <person name="Lapoint R."/>
            <person name="Lazzaro B.P."/>
            <person name="Lee S.J."/>
            <person name="Levesque L."/>
            <person name="Li R."/>
            <person name="Lin C.F."/>
            <person name="Lin M.F."/>
            <person name="Lindblad-Toh K."/>
            <person name="Llopart A."/>
            <person name="Long M."/>
            <person name="Low L."/>
            <person name="Lozovsky E."/>
            <person name="Lu J."/>
            <person name="Luo M."/>
            <person name="Machado C.A."/>
            <person name="Makalowski W."/>
            <person name="Marzo M."/>
            <person name="Matsuda M."/>
            <person name="Matzkin L."/>
            <person name="McAllister B."/>
            <person name="McBride C.S."/>
            <person name="McKernan B."/>
            <person name="McKernan K."/>
            <person name="Mendez-Lago M."/>
            <person name="Minx P."/>
            <person name="Mollenhauer M.U."/>
            <person name="Montooth K."/>
            <person name="Mount S.M."/>
            <person name="Mu X."/>
            <person name="Myers E."/>
            <person name="Negre B."/>
            <person name="Newfeld S."/>
            <person name="Nielsen R."/>
            <person name="Noor M.A."/>
            <person name="O'Grady P."/>
            <person name="Pachter L."/>
            <person name="Papaceit M."/>
            <person name="Parisi M.J."/>
            <person name="Parisi M."/>
            <person name="Parts L."/>
            <person name="Pedersen J.S."/>
            <person name="Pesole G."/>
            <person name="Phillippy A.M."/>
            <person name="Ponting C.P."/>
            <person name="Pop M."/>
            <person name="Porcelli D."/>
            <person name="Powell J.R."/>
            <person name="Prohaska S."/>
            <person name="Pruitt K."/>
            <person name="Puig M."/>
            <person name="Quesneville H."/>
            <person name="Ram K.R."/>
            <person name="Rand D."/>
            <person name="Rasmussen M.D."/>
            <person name="Reed L.K."/>
            <person name="Reenan R."/>
            <person name="Reily A."/>
            <person name="Remington K.A."/>
            <person name="Rieger T.T."/>
            <person name="Ritchie M.G."/>
            <person name="Robin C."/>
            <person name="Rogers Y.H."/>
            <person name="Rohde C."/>
            <person name="Rozas J."/>
            <person name="Rubenfield M.J."/>
            <person name="Ruiz A."/>
            <person name="Russo S."/>
            <person name="Salzberg S.L."/>
            <person name="Sanchez-Gracia A."/>
            <person name="Saranga D.J."/>
            <person name="Sato H."/>
            <person name="Schaeffer S.W."/>
            <person name="Schatz M.C."/>
            <person name="Schlenke T."/>
            <person name="Schwartz R."/>
            <person name="Segarra C."/>
            <person name="Singh R.S."/>
            <person name="Sirot L."/>
            <person name="Sirota M."/>
            <person name="Sisneros N.B."/>
            <person name="Smith C.D."/>
            <person name="Smith T.F."/>
            <person name="Spieth J."/>
            <person name="Stage D.E."/>
            <person name="Stark A."/>
            <person name="Stephan W."/>
            <person name="Strausberg R.L."/>
            <person name="Strempel S."/>
            <person name="Sturgill D."/>
            <person name="Sutton G."/>
            <person name="Sutton G.G."/>
            <person name="Tao W."/>
            <person name="Teichmann S."/>
            <person name="Tobari Y.N."/>
            <person name="Tomimura Y."/>
            <person name="Tsolas J.M."/>
            <person name="Valente V.L."/>
            <person name="Venter E."/>
            <person name="Venter J.C."/>
            <person name="Vicario S."/>
            <person name="Vieira F.G."/>
            <person name="Vilella A.J."/>
            <person name="Villasante A."/>
            <person name="Walenz B."/>
            <person name="Wang J."/>
            <person name="Wasserman M."/>
            <person name="Watts T."/>
            <person name="Wilson D."/>
            <person name="Wilson R.K."/>
            <person name="Wing R.A."/>
            <person name="Wolfner M.F."/>
            <person name="Wong A."/>
            <person name="Wong G.K."/>
            <person name="Wu C.I."/>
            <person name="Wu G."/>
            <person name="Yamamoto D."/>
            <person name="Yang H.P."/>
            <person name="Yang S.P."/>
            <person name="Yorke J.A."/>
            <person name="Yoshida K."/>
            <person name="Zdobnov E."/>
            <person name="Zhang P."/>
            <person name="Zhang Y."/>
            <person name="Zimin A.V."/>
            <person name="Baldwin J."/>
            <person name="Abdouelleil A."/>
            <person name="Abdulkadir J."/>
            <person name="Abebe A."/>
            <person name="Abera B."/>
            <person name="Abreu J."/>
            <person name="Acer S.C."/>
            <person name="Aftuck L."/>
            <person name="Alexander A."/>
            <person name="An P."/>
            <person name="Anderson E."/>
            <person name="Anderson S."/>
            <person name="Arachi H."/>
            <person name="Azer M."/>
            <person name="Bachantsang P."/>
            <person name="Barry A."/>
            <person name="Bayul T."/>
            <person name="Berlin A."/>
            <person name="Bessette D."/>
            <person name="Bloom T."/>
            <person name="Blye J."/>
            <person name="Boguslavskiy L."/>
            <person name="Bonnet C."/>
            <person name="Boukhgalter B."/>
            <person name="Bourzgui I."/>
            <person name="Brown A."/>
            <person name="Cahill P."/>
            <person name="Channer S."/>
            <person name="Cheshatsang Y."/>
            <person name="Chuda L."/>
            <person name="Citroen M."/>
            <person name="Collymore A."/>
            <person name="Cooke P."/>
            <person name="Costello M."/>
            <person name="D'Aco K."/>
            <person name="Daza R."/>
            <person name="De Haan G."/>
            <person name="DeGray S."/>
            <person name="DeMaso C."/>
            <person name="Dhargay N."/>
            <person name="Dooley K."/>
            <person name="Dooley E."/>
            <person name="Doricent M."/>
            <person name="Dorje P."/>
            <person name="Dorjee K."/>
            <person name="Dupes A."/>
            <person name="Elong R."/>
            <person name="Falk J."/>
            <person name="Farina A."/>
            <person name="Faro S."/>
            <person name="Ferguson D."/>
            <person name="Fisher S."/>
            <person name="Foley C.D."/>
            <person name="Franke A."/>
            <person name="Friedrich D."/>
            <person name="Gadbois L."/>
            <person name="Gearin G."/>
            <person name="Gearin C.R."/>
            <person name="Giannoukos G."/>
            <person name="Goode T."/>
            <person name="Graham J."/>
            <person name="Grandbois E."/>
            <person name="Grewal S."/>
            <person name="Gyaltsen K."/>
            <person name="Hafez N."/>
            <person name="Hagos B."/>
            <person name="Hall J."/>
            <person name="Henson C."/>
            <person name="Hollinger A."/>
            <person name="Honan T."/>
            <person name="Huard M.D."/>
            <person name="Hughes L."/>
            <person name="Hurhula B."/>
            <person name="Husby M.E."/>
            <person name="Kamat A."/>
            <person name="Kanga B."/>
            <person name="Kashin S."/>
            <person name="Khazanovich D."/>
            <person name="Kisner P."/>
            <person name="Lance K."/>
            <person name="Lara M."/>
            <person name="Lee W."/>
            <person name="Lennon N."/>
            <person name="Letendre F."/>
            <person name="LeVine R."/>
            <person name="Lipovsky A."/>
            <person name="Liu X."/>
            <person name="Liu J."/>
            <person name="Liu S."/>
            <person name="Lokyitsang T."/>
            <person name="Lokyitsang Y."/>
            <person name="Lubonja R."/>
            <person name="Lui A."/>
            <person name="MacDonald P."/>
            <person name="Magnisalis V."/>
            <person name="Maru K."/>
            <person name="Matthews C."/>
            <person name="McCusker W."/>
            <person name="McDonough S."/>
            <person name="Mehta T."/>
            <person name="Meldrim J."/>
            <person name="Meneus L."/>
            <person name="Mihai O."/>
            <person name="Mihalev A."/>
            <person name="Mihova T."/>
            <person name="Mittelman R."/>
            <person name="Mlenga V."/>
            <person name="Montmayeur A."/>
            <person name="Mulrain L."/>
            <person name="Navidi A."/>
            <person name="Naylor J."/>
            <person name="Negash T."/>
            <person name="Nguyen T."/>
            <person name="Nguyen N."/>
            <person name="Nicol R."/>
            <person name="Norbu C."/>
            <person name="Norbu N."/>
            <person name="Novod N."/>
            <person name="O'Neill B."/>
            <person name="Osman S."/>
            <person name="Markiewicz E."/>
            <person name="Oyono O.L."/>
            <person name="Patti C."/>
            <person name="Phunkhang P."/>
            <person name="Pierre F."/>
            <person name="Priest M."/>
            <person name="Raghuraman S."/>
            <person name="Rege F."/>
            <person name="Reyes R."/>
            <person name="Rise C."/>
            <person name="Rogov P."/>
            <person name="Ross K."/>
            <person name="Ryan E."/>
            <person name="Settipalli S."/>
            <person name="Shea T."/>
            <person name="Sherpa N."/>
            <person name="Shi L."/>
            <person name="Shih D."/>
            <person name="Sparrow T."/>
            <person name="Spaulding J."/>
            <person name="Stalker J."/>
            <person name="Stange-Thomann N."/>
            <person name="Stavropoulos S."/>
            <person name="Stone C."/>
            <person name="Strader C."/>
            <person name="Tesfaye S."/>
            <person name="Thomson T."/>
            <person name="Thoulutsang Y."/>
            <person name="Thoulutsang D."/>
            <person name="Topham K."/>
            <person name="Topping I."/>
            <person name="Tsamla T."/>
            <person name="Vassiliev H."/>
            <person name="Vo A."/>
            <person name="Wangchuk T."/>
            <person name="Wangdi T."/>
            <person name="Weiand M."/>
            <person name="Wilkinson J."/>
            <person name="Wilson A."/>
            <person name="Yadav S."/>
            <person name="Young G."/>
            <person name="Yu Q."/>
            <person name="Zembek L."/>
            <person name="Zhong D."/>
            <person name="Zimmer A."/>
            <person name="Zwirko Z."/>
            <person name="Jaffe D.B."/>
            <person name="Alvarez P."/>
            <person name="Brockman W."/>
            <person name="Butler J."/>
            <person name="Chin C."/>
            <person name="Gnerre S."/>
            <person name="Grabherr M."/>
            <person name="Kleber M."/>
            <person name="Mauceli E."/>
            <person name="MacCallum I."/>
        </authorList>
    </citation>
    <scope>NUCLEOTIDE SEQUENCE [LARGE SCALE GENOMIC DNA]</scope>
    <source>
        <strain evidence="6">Tucson 14024-0371.13</strain>
    </source>
</reference>
<sequence length="939" mass="105291">MSRIIVKQLPKHITEEKLRQIFGAQGTITDLQLKYTPDGKFRQFCFVGYSTEDEAQAAIKHFDNTCIQTSRVRVESCAALGSEAKPQSWSKYAKDSKKNLDKLKAEEAAAAAAEKAKEKLKKSKEKKTNKVDEILGKHKDDPEFQEFLQAHDKTRTLWGNDMALNEEADDDQDDDDDQEDEESPAGRDDSGVDADAGDAEEDDDHDEEEEEAEKLAVKPISDLEYMKSLMEGKSSEAKAKTPAAKKTKADKSNLELFTIKIHNVPYNTKRQDVLKFFKPQKPYSVRLPGKVHGFCYVGFKTEKDMAKAMLKNKSFIKGKQVFFSDFTEKNKVTKASKAGQPVPAVGPESSGNAKWKQQQDNLSKEDDISESGRIFFRNLAYTTTEEELQKLFEQFGPVVEVSLPVDKLTRKIKGFGTVTYMMPEHALKAFNALDGTDFHGRLLHLLPGKDIEKKDPQDDLDENDASLSFKEKKALKLKKNAQKPIGWNTLFLGANAVADLLAKQFKTSKEQILDTSGGGSGAAVRLALGETQIVVEMKRFLEEEGVRLSAFDEPAKKRSNTVILAKNLPAATEVAELTPIFSRFGPIGRIVLPPSGVTALIEYCDPSEARHAFKKLAYSKFKTAPLYLEWAPEHVFTKTLSGEPTIPKSEPKEEVSKSKGKSKKDAKKEEEQEKEEEEEKPKEPEPEDAHDEPEPDTTLFLRNLNFKTTKETVEKHFRHLGTIHTLEIAVRKDAQNPSNVHSLGYGFIQFKKAAVAEHALKNMQLTHIDGNPVEIKRSDRVLKSQDNEGAQRRLTAQKKQTGTKFLVRNIPFQATYHEVRDIFKAFGELKSLRIPKKATSGAGGESHRGFGFVDYMNKAEAKRAFEAISASTHLYGRRLVLEWSANDDGQDVEELRKRTAAKFGQSQAATDAKRSRKAFFDVDGNMLPAPGEEDDEEED</sequence>
<dbReference type="FunFam" id="3.30.70.330:FF:000738">
    <property type="entry name" value="RNA-binding motif protein 19"/>
    <property type="match status" value="1"/>
</dbReference>
<dbReference type="HOGENOM" id="CLU_008479_1_0_1"/>
<dbReference type="FunFam" id="3.30.70.330:FF:001065">
    <property type="entry name" value="Predicted protein"/>
    <property type="match status" value="1"/>
</dbReference>
<dbReference type="InterPro" id="IPR034423">
    <property type="entry name" value="RBM19_RRM5"/>
</dbReference>
<gene>
    <name evidence="5" type="primary">Dana\GF22183</name>
    <name evidence="5" type="synonym">dana_GLEANR_6162</name>
    <name evidence="5" type="ORF">GF22183</name>
</gene>
<dbReference type="FunCoup" id="B3MYP1">
    <property type="interactions" value="2024"/>
</dbReference>
<dbReference type="OMA" id="FNNTCIQ"/>
<organism evidence="5 6">
    <name type="scientific">Drosophila ananassae</name>
    <name type="common">Fruit fly</name>
    <dbReference type="NCBI Taxonomy" id="7217"/>
    <lineage>
        <taxon>Eukaryota</taxon>
        <taxon>Metazoa</taxon>
        <taxon>Ecdysozoa</taxon>
        <taxon>Arthropoda</taxon>
        <taxon>Hexapoda</taxon>
        <taxon>Insecta</taxon>
        <taxon>Pterygota</taxon>
        <taxon>Neoptera</taxon>
        <taxon>Endopterygota</taxon>
        <taxon>Diptera</taxon>
        <taxon>Brachycera</taxon>
        <taxon>Muscomorpha</taxon>
        <taxon>Ephydroidea</taxon>
        <taxon>Drosophilidae</taxon>
        <taxon>Drosophila</taxon>
        <taxon>Sophophora</taxon>
    </lineage>
</organism>
<feature type="region of interest" description="Disordered" evidence="3">
    <location>
        <begin position="117"/>
        <end position="137"/>
    </location>
</feature>
<dbReference type="Gene3D" id="3.30.70.330">
    <property type="match status" value="6"/>
</dbReference>
<dbReference type="PROSITE" id="PS50102">
    <property type="entry name" value="RRM"/>
    <property type="match status" value="6"/>
</dbReference>
<feature type="compositionally biased region" description="Polar residues" evidence="3">
    <location>
        <begin position="349"/>
        <end position="361"/>
    </location>
</feature>
<dbReference type="FunFam" id="3.30.70.330:FF:000946">
    <property type="entry name" value="Predicted protein"/>
    <property type="match status" value="1"/>
</dbReference>
<dbReference type="InterPro" id="IPR035979">
    <property type="entry name" value="RBD_domain_sf"/>
</dbReference>
<evidence type="ECO:0000256" key="3">
    <source>
        <dbReference type="SAM" id="MobiDB-lite"/>
    </source>
</evidence>
<feature type="domain" description="RRM" evidence="4">
    <location>
        <begin position="372"/>
        <end position="450"/>
    </location>
</feature>
<protein>
    <recommendedName>
        <fullName evidence="4">RRM domain-containing protein</fullName>
    </recommendedName>
</protein>
<feature type="compositionally biased region" description="Basic and acidic residues" evidence="3">
    <location>
        <begin position="126"/>
        <end position="137"/>
    </location>
</feature>
<evidence type="ECO:0000256" key="1">
    <source>
        <dbReference type="ARBA" id="ARBA00022884"/>
    </source>
</evidence>
<dbReference type="CDD" id="cd12318">
    <property type="entry name" value="RRM5_RBM19_like"/>
    <property type="match status" value="1"/>
</dbReference>
<feature type="domain" description="RRM" evidence="4">
    <location>
        <begin position="803"/>
        <end position="886"/>
    </location>
</feature>
<feature type="region of interest" description="Disordered" evidence="3">
    <location>
        <begin position="166"/>
        <end position="218"/>
    </location>
</feature>
<dbReference type="InterPro" id="IPR012677">
    <property type="entry name" value="Nucleotide-bd_a/b_plait_sf"/>
</dbReference>
<evidence type="ECO:0000259" key="4">
    <source>
        <dbReference type="PROSITE" id="PS50102"/>
    </source>
</evidence>
<evidence type="ECO:0000256" key="2">
    <source>
        <dbReference type="PROSITE-ProRule" id="PRU00176"/>
    </source>
</evidence>
<dbReference type="PANTHER" id="PTHR10352">
    <property type="entry name" value="EUKARYOTIC TRANSLATION INITIATION FACTOR 3 SUBUNIT G"/>
    <property type="match status" value="1"/>
</dbReference>
<dbReference type="KEGG" id="dan:6504849"/>
<dbReference type="SUPFAM" id="SSF54928">
    <property type="entry name" value="RNA-binding domain, RBD"/>
    <property type="match status" value="5"/>
</dbReference>
<accession>B3MYP1</accession>
<dbReference type="AlphaFoldDB" id="B3MYP1"/>
<dbReference type="OrthoDB" id="439639at2759"/>
<dbReference type="FunFam" id="3.30.70.330:FF:001063">
    <property type="entry name" value="SD14970p"/>
    <property type="match status" value="1"/>
</dbReference>
<dbReference type="Proteomes" id="UP000007801">
    <property type="component" value="Unassembled WGS sequence"/>
</dbReference>
<dbReference type="Pfam" id="PF00076">
    <property type="entry name" value="RRM_1"/>
    <property type="match status" value="6"/>
</dbReference>
<dbReference type="EMBL" id="CH902632">
    <property type="protein sequence ID" value="EDV32735.1"/>
    <property type="molecule type" value="Genomic_DNA"/>
</dbReference>
<dbReference type="InterPro" id="IPR034420">
    <property type="entry name" value="RBM19_RRM4"/>
</dbReference>
<feature type="domain" description="RRM" evidence="4">
    <location>
        <begin position="561"/>
        <end position="633"/>
    </location>
</feature>
<feature type="domain" description="RRM" evidence="4">
    <location>
        <begin position="697"/>
        <end position="780"/>
    </location>
</feature>
<feature type="region of interest" description="Disordered" evidence="3">
    <location>
        <begin position="640"/>
        <end position="700"/>
    </location>
</feature>
<dbReference type="STRING" id="7217.B3MYP1"/>
<dbReference type="GO" id="GO:0003723">
    <property type="term" value="F:RNA binding"/>
    <property type="evidence" value="ECO:0007669"/>
    <property type="project" value="UniProtKB-UniRule"/>
</dbReference>
<dbReference type="GeneID" id="6504849"/>
<dbReference type="CDD" id="cd12569">
    <property type="entry name" value="RRM4_RBM19"/>
    <property type="match status" value="1"/>
</dbReference>
<feature type="compositionally biased region" description="Acidic residues" evidence="3">
    <location>
        <begin position="166"/>
        <end position="183"/>
    </location>
</feature>
<dbReference type="InterPro" id="IPR034418">
    <property type="entry name" value="RMB19_RRM1"/>
</dbReference>
<proteinExistence type="predicted"/>
<feature type="compositionally biased region" description="Acidic residues" evidence="3">
    <location>
        <begin position="685"/>
        <end position="695"/>
    </location>
</feature>
<name>B3MYP1_DROAN</name>
<dbReference type="InParanoid" id="B3MYP1"/>
<dbReference type="FunFam" id="3.30.70.330:FF:000775">
    <property type="entry name" value="GL16640"/>
    <property type="match status" value="1"/>
</dbReference>
<keyword evidence="6" id="KW-1185">Reference proteome</keyword>
<evidence type="ECO:0000313" key="5">
    <source>
        <dbReference type="EMBL" id="EDV32735.1"/>
    </source>
</evidence>
<dbReference type="CDD" id="cd12564">
    <property type="entry name" value="RRM1_RBM19"/>
    <property type="match status" value="1"/>
</dbReference>
<keyword evidence="1 2" id="KW-0694">RNA-binding</keyword>